<sequence>MEMNIKQYFLVERDSNSQESCLIKNYGNGFNRGGTPQSAHKFSSEEDAKTSCTVQNTLATIFGNNTFTYYVEETITRVKKQDNGTELAEETQA</sequence>
<protein>
    <submittedName>
        <fullName evidence="1">Uncharacterized protein</fullName>
    </submittedName>
</protein>
<evidence type="ECO:0000313" key="2">
    <source>
        <dbReference type="Proteomes" id="UP000627155"/>
    </source>
</evidence>
<reference evidence="1 2" key="1">
    <citation type="submission" date="2021-02" db="EMBL/GenBank/DDBJ databases">
        <title>FDA dAtabase for Regulatory Grade micrObial Sequences (FDA-ARGOS): Supporting development and validation of Infectious Disease Dx tests.</title>
        <authorList>
            <person name="Sproer C."/>
            <person name="Gronow S."/>
            <person name="Severitt S."/>
            <person name="Schroder I."/>
            <person name="Tallon L."/>
            <person name="Sadzewicz L."/>
            <person name="Zhao X."/>
            <person name="Boylan J."/>
            <person name="Ott S."/>
            <person name="Bowen H."/>
            <person name="Vavikolanu K."/>
            <person name="Mehta A."/>
            <person name="Aluvathingal J."/>
            <person name="Nadendla S."/>
            <person name="Lowell S."/>
            <person name="Myers T."/>
            <person name="Yan Y."/>
            <person name="Sichtig H."/>
        </authorList>
    </citation>
    <scope>NUCLEOTIDE SEQUENCE [LARGE SCALE GENOMIC DNA]</scope>
    <source>
        <strain evidence="1 2">FDAARGOS_1207</strain>
    </source>
</reference>
<dbReference type="EMBL" id="CP069486">
    <property type="protein sequence ID" value="QRO85116.1"/>
    <property type="molecule type" value="Genomic_DNA"/>
</dbReference>
<dbReference type="RefSeq" id="WP_103322828.1">
    <property type="nucleotide sequence ID" value="NZ_CP069486.1"/>
</dbReference>
<proteinExistence type="predicted"/>
<organism evidence="1 2">
    <name type="scientific">Mammaliicoccus vitulinus</name>
    <dbReference type="NCBI Taxonomy" id="71237"/>
    <lineage>
        <taxon>Bacteria</taxon>
        <taxon>Bacillati</taxon>
        <taxon>Bacillota</taxon>
        <taxon>Bacilli</taxon>
        <taxon>Bacillales</taxon>
        <taxon>Staphylococcaceae</taxon>
        <taxon>Mammaliicoccus</taxon>
    </lineage>
</organism>
<name>A0ABX7HES9_9STAP</name>
<gene>
    <name evidence="1" type="ORF">I6J37_13220</name>
</gene>
<dbReference type="Proteomes" id="UP000627155">
    <property type="component" value="Chromosome"/>
</dbReference>
<evidence type="ECO:0000313" key="1">
    <source>
        <dbReference type="EMBL" id="QRO85116.1"/>
    </source>
</evidence>
<keyword evidence="2" id="KW-1185">Reference proteome</keyword>
<accession>A0ABX7HES9</accession>